<gene>
    <name evidence="1" type="ORF">ERUC_LOCUS13528</name>
</gene>
<reference evidence="1 2" key="1">
    <citation type="submission" date="2022-03" db="EMBL/GenBank/DDBJ databases">
        <authorList>
            <person name="Macdonald S."/>
            <person name="Ahmed S."/>
            <person name="Newling K."/>
        </authorList>
    </citation>
    <scope>NUCLEOTIDE SEQUENCE [LARGE SCALE GENOMIC DNA]</scope>
</reference>
<dbReference type="EMBL" id="CAKOAT010127710">
    <property type="protein sequence ID" value="CAH8335328.1"/>
    <property type="molecule type" value="Genomic_DNA"/>
</dbReference>
<dbReference type="PANTHER" id="PTHR23273">
    <property type="entry name" value="REPLICATION FACTOR A 1, RFA1"/>
    <property type="match status" value="1"/>
</dbReference>
<dbReference type="InterPro" id="IPR012340">
    <property type="entry name" value="NA-bd_OB-fold"/>
</dbReference>
<dbReference type="PANTHER" id="PTHR23273:SF32">
    <property type="entry name" value="REPLICATION PROTEIN A 70 KDA DNA-BINDING SUBUNIT B-RELATED"/>
    <property type="match status" value="1"/>
</dbReference>
<proteinExistence type="predicted"/>
<keyword evidence="2" id="KW-1185">Reference proteome</keyword>
<evidence type="ECO:0000313" key="1">
    <source>
        <dbReference type="EMBL" id="CAH8335328.1"/>
    </source>
</evidence>
<name>A0ABC8JQF7_ERUVS</name>
<protein>
    <submittedName>
        <fullName evidence="1">Uncharacterized protein</fullName>
    </submittedName>
</protein>
<dbReference type="SUPFAM" id="SSF50249">
    <property type="entry name" value="Nucleic acid-binding proteins"/>
    <property type="match status" value="1"/>
</dbReference>
<dbReference type="Gene3D" id="2.40.50.140">
    <property type="entry name" value="Nucleic acid-binding proteins"/>
    <property type="match status" value="1"/>
</dbReference>
<comment type="caution">
    <text evidence="1">The sequence shown here is derived from an EMBL/GenBank/DDBJ whole genome shotgun (WGS) entry which is preliminary data.</text>
</comment>
<organism evidence="1 2">
    <name type="scientific">Eruca vesicaria subsp. sativa</name>
    <name type="common">Garden rocket</name>
    <name type="synonym">Eruca sativa</name>
    <dbReference type="NCBI Taxonomy" id="29727"/>
    <lineage>
        <taxon>Eukaryota</taxon>
        <taxon>Viridiplantae</taxon>
        <taxon>Streptophyta</taxon>
        <taxon>Embryophyta</taxon>
        <taxon>Tracheophyta</taxon>
        <taxon>Spermatophyta</taxon>
        <taxon>Magnoliopsida</taxon>
        <taxon>eudicotyledons</taxon>
        <taxon>Gunneridae</taxon>
        <taxon>Pentapetalae</taxon>
        <taxon>rosids</taxon>
        <taxon>malvids</taxon>
        <taxon>Brassicales</taxon>
        <taxon>Brassicaceae</taxon>
        <taxon>Brassiceae</taxon>
        <taxon>Eruca</taxon>
    </lineage>
</organism>
<dbReference type="Proteomes" id="UP001642260">
    <property type="component" value="Unassembled WGS sequence"/>
</dbReference>
<sequence>MENLHRPNLPANPLPPPPTLSPVAWFECTAIDDVVHGSPWYYIACRGCRTKATKGHNGSSWCSRISVYDTNDHATFVLLGDAGFELLGKQASELVESYFEANASVGDDHVVPVPQALTDTIGQTHKFIIKVSDYNLTGKSKALTVTKVLRPQTPELEINVEENLVVPSADEVLQDQFIHIQGQLLEGRLSNNNQITEPSFLTEGDTYEFSGFSVVPNSRERKLTPLPYYIQIDQETTISNVTYIGPIFPVYSFFTQRYRSLLRLATIPSYLP</sequence>
<accession>A0ABC8JQF7</accession>
<evidence type="ECO:0000313" key="2">
    <source>
        <dbReference type="Proteomes" id="UP001642260"/>
    </source>
</evidence>
<dbReference type="AlphaFoldDB" id="A0ABC8JQF7"/>
<feature type="non-terminal residue" evidence="1">
    <location>
        <position position="272"/>
    </location>
</feature>